<feature type="signal peptide" evidence="2">
    <location>
        <begin position="1"/>
        <end position="33"/>
    </location>
</feature>
<keyword evidence="4" id="KW-1185">Reference proteome</keyword>
<reference evidence="3 4" key="1">
    <citation type="submission" date="2024-02" db="EMBL/GenBank/DDBJ databases">
        <title>Rubritalea halochordaticola NBRC 107102.</title>
        <authorList>
            <person name="Ichikawa N."/>
            <person name="Katano-Makiyama Y."/>
            <person name="Hidaka K."/>
        </authorList>
    </citation>
    <scope>NUCLEOTIDE SEQUENCE [LARGE SCALE GENOMIC DNA]</scope>
    <source>
        <strain evidence="3 4">NBRC 107102</strain>
    </source>
</reference>
<evidence type="ECO:0000313" key="3">
    <source>
        <dbReference type="EMBL" id="GAA5495810.1"/>
    </source>
</evidence>
<protein>
    <submittedName>
        <fullName evidence="3">Uncharacterized protein</fullName>
    </submittedName>
</protein>
<dbReference type="EMBL" id="BAABRL010000005">
    <property type="protein sequence ID" value="GAA5495810.1"/>
    <property type="molecule type" value="Genomic_DNA"/>
</dbReference>
<gene>
    <name evidence="3" type="ORF">Rhal01_01989</name>
</gene>
<accession>A0ABP9UZL5</accession>
<evidence type="ECO:0000256" key="2">
    <source>
        <dbReference type="SAM" id="SignalP"/>
    </source>
</evidence>
<keyword evidence="1" id="KW-0175">Coiled coil</keyword>
<evidence type="ECO:0000256" key="1">
    <source>
        <dbReference type="SAM" id="Coils"/>
    </source>
</evidence>
<proteinExistence type="predicted"/>
<comment type="caution">
    <text evidence="3">The sequence shown here is derived from an EMBL/GenBank/DDBJ whole genome shotgun (WGS) entry which is preliminary data.</text>
</comment>
<keyword evidence="2" id="KW-0732">Signal</keyword>
<sequence length="389" mass="43588">MKNTGKNISASRFFRCLATSVTCFHCVTTSALAEVKPLSSYPSSSRIWIGAEDGQIQAANEEHFRAPNAVYVTIHKANGSRLSKDEHWATIGADELELERRSLEIERKKTETALRELKQEQQDLIDGTTIRIEELEAKKFELSMSLNESELSKKLSQRINEAIASLDQKIAHLKEKIDPERLEQDTQTKTEELNLTLERKEKEFAKRKKKSTLKAPFDGTLILTGEQVIAAAEKKEPVWLEPAVLFASLSDKSYYEIFFSTKNPIFTTGNLENFSAMIETGSNGKIIKAKYHETRKIDGGSSIKDVVVFRINKEDSASASLSAQQSRVALIFKNFPESYKVVQKKNIALLAPDILESKGWAGLVKHLWPEARIVEIGAQTIALKSADAN</sequence>
<name>A0ABP9UZL5_9BACT</name>
<feature type="coiled-coil region" evidence="1">
    <location>
        <begin position="93"/>
        <end position="203"/>
    </location>
</feature>
<evidence type="ECO:0000313" key="4">
    <source>
        <dbReference type="Proteomes" id="UP001424741"/>
    </source>
</evidence>
<feature type="chain" id="PRO_5047123223" evidence="2">
    <location>
        <begin position="34"/>
        <end position="389"/>
    </location>
</feature>
<dbReference type="Proteomes" id="UP001424741">
    <property type="component" value="Unassembled WGS sequence"/>
</dbReference>
<organism evidence="3 4">
    <name type="scientific">Rubritalea halochordaticola</name>
    <dbReference type="NCBI Taxonomy" id="714537"/>
    <lineage>
        <taxon>Bacteria</taxon>
        <taxon>Pseudomonadati</taxon>
        <taxon>Verrucomicrobiota</taxon>
        <taxon>Verrucomicrobiia</taxon>
        <taxon>Verrucomicrobiales</taxon>
        <taxon>Rubritaleaceae</taxon>
        <taxon>Rubritalea</taxon>
    </lineage>
</organism>